<sequence length="541" mass="63405">MSLSSNEWINKKIKDEDINYFKYDEFINLEKVGEGAFGIVNRADWKSGKIKIALKVLTNNSAINEEDNMKKFIKELKNLRRVGFHPNINQFYGTTKPETKCQSETLFIESIINDHEREYISNALDEIIQAYLRRNKLGWTKNFSFPDVLERYKSRSKKIFNYLIMNQTIRHHDVMIGNFYEGGFGVSKNEYKAFEKYKKASQQNDINGTFEVGYCYNYGYSIEKSFEKAVKSYQTASDDGLNISTYFLAVYYEFENNIIEAFKLYKKSANNGFIPSQYKLATFYENGDGTQQDKKEALKWYKLFLENDGEYSLSYNIKDKDLGHNSLLPSVISSISEIERELIINSFDDIIQSYLIYNRIGQTKSFSFSKVLEKHRSNSKEVFNYLFNNQTIRHYEVMIGIFYEKGFGVKENKNKAFEWYMKGSQQNDIRGHYHVGCCYYSGNGVKKNKDKSFEYCQRAVDNDNDSNDGLNIALYFLATFYKQKDPVKAFELYKKSAEKGFVQSQYELAKCYKEGIGIQKSEQEALKWHDIYQENDVKYVV</sequence>
<proteinExistence type="predicted"/>
<dbReference type="InterPro" id="IPR006597">
    <property type="entry name" value="Sel1-like"/>
</dbReference>
<feature type="binding site" evidence="1">
    <location>
        <position position="55"/>
    </location>
    <ligand>
        <name>ATP</name>
        <dbReference type="ChEBI" id="CHEBI:30616"/>
    </ligand>
</feature>
<comment type="caution">
    <text evidence="3">The sequence shown here is derived from an EMBL/GenBank/DDBJ whole genome shotgun (WGS) entry which is preliminary data.</text>
</comment>
<keyword evidence="1" id="KW-0067">ATP-binding</keyword>
<dbReference type="PROSITE" id="PS50011">
    <property type="entry name" value="PROTEIN_KINASE_DOM"/>
    <property type="match status" value="1"/>
</dbReference>
<organism evidence="3 4">
    <name type="scientific">Glomus cerebriforme</name>
    <dbReference type="NCBI Taxonomy" id="658196"/>
    <lineage>
        <taxon>Eukaryota</taxon>
        <taxon>Fungi</taxon>
        <taxon>Fungi incertae sedis</taxon>
        <taxon>Mucoromycota</taxon>
        <taxon>Glomeromycotina</taxon>
        <taxon>Glomeromycetes</taxon>
        <taxon>Glomerales</taxon>
        <taxon>Glomeraceae</taxon>
        <taxon>Glomus</taxon>
    </lineage>
</organism>
<evidence type="ECO:0000313" key="4">
    <source>
        <dbReference type="Proteomes" id="UP000265703"/>
    </source>
</evidence>
<dbReference type="InterPro" id="IPR000719">
    <property type="entry name" value="Prot_kinase_dom"/>
</dbReference>
<reference evidence="3 4" key="1">
    <citation type="submission" date="2018-06" db="EMBL/GenBank/DDBJ databases">
        <title>Comparative genomics reveals the genomic features of Rhizophagus irregularis, R. cerebriforme, R. diaphanum and Gigaspora rosea, and their symbiotic lifestyle signature.</title>
        <authorList>
            <person name="Morin E."/>
            <person name="San Clemente H."/>
            <person name="Chen E.C.H."/>
            <person name="De La Providencia I."/>
            <person name="Hainaut M."/>
            <person name="Kuo A."/>
            <person name="Kohler A."/>
            <person name="Murat C."/>
            <person name="Tang N."/>
            <person name="Roy S."/>
            <person name="Loubradou J."/>
            <person name="Henrissat B."/>
            <person name="Grigoriev I.V."/>
            <person name="Corradi N."/>
            <person name="Roux C."/>
            <person name="Martin F.M."/>
        </authorList>
    </citation>
    <scope>NUCLEOTIDE SEQUENCE [LARGE SCALE GENOMIC DNA]</scope>
    <source>
        <strain evidence="3 4">DAOM 227022</strain>
    </source>
</reference>
<dbReference type="SUPFAM" id="SSF81901">
    <property type="entry name" value="HCP-like"/>
    <property type="match status" value="2"/>
</dbReference>
<gene>
    <name evidence="3" type="ORF">C1645_803302</name>
</gene>
<protein>
    <recommendedName>
        <fullName evidence="2">Protein kinase domain-containing protein</fullName>
    </recommendedName>
</protein>
<keyword evidence="1" id="KW-0547">Nucleotide-binding</keyword>
<dbReference type="Gene3D" id="1.25.40.10">
    <property type="entry name" value="Tetratricopeptide repeat domain"/>
    <property type="match status" value="3"/>
</dbReference>
<dbReference type="InterPro" id="IPR052945">
    <property type="entry name" value="Mitotic_Regulator"/>
</dbReference>
<dbReference type="PANTHER" id="PTHR43628:SF1">
    <property type="entry name" value="CHITIN SYNTHASE REGULATORY FACTOR 2-RELATED"/>
    <property type="match status" value="1"/>
</dbReference>
<evidence type="ECO:0000313" key="3">
    <source>
        <dbReference type="EMBL" id="RIA94893.1"/>
    </source>
</evidence>
<dbReference type="EMBL" id="QKYT01000071">
    <property type="protein sequence ID" value="RIA94893.1"/>
    <property type="molecule type" value="Genomic_DNA"/>
</dbReference>
<dbReference type="PROSITE" id="PS00107">
    <property type="entry name" value="PROTEIN_KINASE_ATP"/>
    <property type="match status" value="1"/>
</dbReference>
<dbReference type="OrthoDB" id="2311801at2759"/>
<evidence type="ECO:0000259" key="2">
    <source>
        <dbReference type="PROSITE" id="PS50011"/>
    </source>
</evidence>
<dbReference type="InterPro" id="IPR011990">
    <property type="entry name" value="TPR-like_helical_dom_sf"/>
</dbReference>
<dbReference type="InterPro" id="IPR017441">
    <property type="entry name" value="Protein_kinase_ATP_BS"/>
</dbReference>
<feature type="domain" description="Protein kinase" evidence="2">
    <location>
        <begin position="26"/>
        <end position="327"/>
    </location>
</feature>
<dbReference type="GO" id="GO:0004672">
    <property type="term" value="F:protein kinase activity"/>
    <property type="evidence" value="ECO:0007669"/>
    <property type="project" value="InterPro"/>
</dbReference>
<dbReference type="AlphaFoldDB" id="A0A397T9G2"/>
<dbReference type="Pfam" id="PF07714">
    <property type="entry name" value="PK_Tyr_Ser-Thr"/>
    <property type="match status" value="1"/>
</dbReference>
<dbReference type="Gene3D" id="3.30.200.20">
    <property type="entry name" value="Phosphorylase Kinase, domain 1"/>
    <property type="match status" value="1"/>
</dbReference>
<dbReference type="InterPro" id="IPR011009">
    <property type="entry name" value="Kinase-like_dom_sf"/>
</dbReference>
<keyword evidence="4" id="KW-1185">Reference proteome</keyword>
<dbReference type="PANTHER" id="PTHR43628">
    <property type="entry name" value="ACTIVATOR OF C KINASE PROTEIN 1-RELATED"/>
    <property type="match status" value="1"/>
</dbReference>
<name>A0A397T9G2_9GLOM</name>
<accession>A0A397T9G2</accession>
<dbReference type="Pfam" id="PF08238">
    <property type="entry name" value="Sel1"/>
    <property type="match status" value="8"/>
</dbReference>
<dbReference type="SUPFAM" id="SSF56112">
    <property type="entry name" value="Protein kinase-like (PK-like)"/>
    <property type="match status" value="1"/>
</dbReference>
<evidence type="ECO:0000256" key="1">
    <source>
        <dbReference type="PROSITE-ProRule" id="PRU10141"/>
    </source>
</evidence>
<dbReference type="SMART" id="SM00671">
    <property type="entry name" value="SEL1"/>
    <property type="match status" value="8"/>
</dbReference>
<dbReference type="GO" id="GO:0005524">
    <property type="term" value="F:ATP binding"/>
    <property type="evidence" value="ECO:0007669"/>
    <property type="project" value="UniProtKB-UniRule"/>
</dbReference>
<dbReference type="InterPro" id="IPR001245">
    <property type="entry name" value="Ser-Thr/Tyr_kinase_cat_dom"/>
</dbReference>
<dbReference type="Proteomes" id="UP000265703">
    <property type="component" value="Unassembled WGS sequence"/>
</dbReference>